<dbReference type="GO" id="GO:0071111">
    <property type="term" value="F:cyclic-guanylate-specific phosphodiesterase activity"/>
    <property type="evidence" value="ECO:0007669"/>
    <property type="project" value="InterPro"/>
</dbReference>
<gene>
    <name evidence="7" type="ORF">SAMN02745158_00786</name>
</gene>
<dbReference type="InterPro" id="IPR035919">
    <property type="entry name" value="EAL_sf"/>
</dbReference>
<evidence type="ECO:0000256" key="3">
    <source>
        <dbReference type="PROSITE-ProRule" id="PRU00169"/>
    </source>
</evidence>
<dbReference type="Proteomes" id="UP000184245">
    <property type="component" value="Unassembled WGS sequence"/>
</dbReference>
<reference evidence="7 8" key="1">
    <citation type="submission" date="2016-11" db="EMBL/GenBank/DDBJ databases">
        <authorList>
            <person name="Jaros S."/>
            <person name="Januszkiewicz K."/>
            <person name="Wedrychowicz H."/>
        </authorList>
    </citation>
    <scope>NUCLEOTIDE SEQUENCE [LARGE SCALE GENOMIC DNA]</scope>
    <source>
        <strain evidence="7 8">DSM 17459</strain>
    </source>
</reference>
<evidence type="ECO:0000313" key="7">
    <source>
        <dbReference type="EMBL" id="SHE52952.1"/>
    </source>
</evidence>
<dbReference type="CDD" id="cd01949">
    <property type="entry name" value="GGDEF"/>
    <property type="match status" value="1"/>
</dbReference>
<evidence type="ECO:0000256" key="1">
    <source>
        <dbReference type="ARBA" id="ARBA00018672"/>
    </source>
</evidence>
<dbReference type="Pfam" id="PF00072">
    <property type="entry name" value="Response_reg"/>
    <property type="match status" value="1"/>
</dbReference>
<feature type="modified residue" description="4-aspartylphosphate" evidence="3">
    <location>
        <position position="56"/>
    </location>
</feature>
<evidence type="ECO:0000256" key="2">
    <source>
        <dbReference type="ARBA" id="ARBA00024867"/>
    </source>
</evidence>
<dbReference type="Gene3D" id="3.20.20.450">
    <property type="entry name" value="EAL domain"/>
    <property type="match status" value="1"/>
</dbReference>
<dbReference type="Pfam" id="PF00990">
    <property type="entry name" value="GGDEF"/>
    <property type="match status" value="2"/>
</dbReference>
<feature type="domain" description="EAL" evidence="5">
    <location>
        <begin position="299"/>
        <end position="553"/>
    </location>
</feature>
<dbReference type="PROSITE" id="PS50883">
    <property type="entry name" value="EAL"/>
    <property type="match status" value="1"/>
</dbReference>
<dbReference type="InterPro" id="IPR043128">
    <property type="entry name" value="Rev_trsase/Diguanyl_cyclase"/>
</dbReference>
<feature type="domain" description="GGDEF" evidence="6">
    <location>
        <begin position="163"/>
        <end position="291"/>
    </location>
</feature>
<dbReference type="OrthoDB" id="9762141at2"/>
<dbReference type="PROSITE" id="PS50110">
    <property type="entry name" value="RESPONSE_REGULATORY"/>
    <property type="match status" value="2"/>
</dbReference>
<evidence type="ECO:0000259" key="6">
    <source>
        <dbReference type="PROSITE" id="PS50887"/>
    </source>
</evidence>
<dbReference type="RefSeq" id="WP_072849153.1">
    <property type="nucleotide sequence ID" value="NZ_FQVI01000002.1"/>
</dbReference>
<keyword evidence="3" id="KW-0597">Phosphoprotein</keyword>
<evidence type="ECO:0000259" key="5">
    <source>
        <dbReference type="PROSITE" id="PS50883"/>
    </source>
</evidence>
<feature type="domain" description="Response regulatory" evidence="4">
    <location>
        <begin position="6"/>
        <end position="123"/>
    </location>
</feature>
<evidence type="ECO:0000259" key="4">
    <source>
        <dbReference type="PROSITE" id="PS50110"/>
    </source>
</evidence>
<dbReference type="CDD" id="cd00156">
    <property type="entry name" value="REC"/>
    <property type="match status" value="1"/>
</dbReference>
<dbReference type="EMBL" id="FQVI01000002">
    <property type="protein sequence ID" value="SHE52952.1"/>
    <property type="molecule type" value="Genomic_DNA"/>
</dbReference>
<dbReference type="Gene3D" id="3.30.70.270">
    <property type="match status" value="2"/>
</dbReference>
<name>A0A1M4U838_9CLOT</name>
<dbReference type="InterPro" id="IPR029787">
    <property type="entry name" value="Nucleotide_cyclase"/>
</dbReference>
<dbReference type="NCBIfam" id="TIGR00254">
    <property type="entry name" value="GGDEF"/>
    <property type="match status" value="2"/>
</dbReference>
<accession>A0A1M4U838</accession>
<keyword evidence="8" id="KW-1185">Reference proteome</keyword>
<dbReference type="SUPFAM" id="SSF141868">
    <property type="entry name" value="EAL domain-like"/>
    <property type="match status" value="1"/>
</dbReference>
<dbReference type="InterPro" id="IPR050706">
    <property type="entry name" value="Cyclic-di-GMP_PDE-like"/>
</dbReference>
<dbReference type="InterPro" id="IPR001789">
    <property type="entry name" value="Sig_transdc_resp-reg_receiver"/>
</dbReference>
<dbReference type="AlphaFoldDB" id="A0A1M4U838"/>
<evidence type="ECO:0000313" key="8">
    <source>
        <dbReference type="Proteomes" id="UP000184245"/>
    </source>
</evidence>
<feature type="domain" description="Response regulatory" evidence="4">
    <location>
        <begin position="573"/>
        <end position="687"/>
    </location>
</feature>
<dbReference type="Gene3D" id="3.40.50.2300">
    <property type="match status" value="2"/>
</dbReference>
<dbReference type="SMART" id="SM00448">
    <property type="entry name" value="REC"/>
    <property type="match status" value="2"/>
</dbReference>
<organism evidence="7 8">
    <name type="scientific">Lactonifactor longoviformis DSM 17459</name>
    <dbReference type="NCBI Taxonomy" id="1122155"/>
    <lineage>
        <taxon>Bacteria</taxon>
        <taxon>Bacillati</taxon>
        <taxon>Bacillota</taxon>
        <taxon>Clostridia</taxon>
        <taxon>Eubacteriales</taxon>
        <taxon>Clostridiaceae</taxon>
        <taxon>Lactonifactor</taxon>
    </lineage>
</organism>
<dbReference type="PANTHER" id="PTHR33121:SF70">
    <property type="entry name" value="SIGNALING PROTEIN YKOW"/>
    <property type="match status" value="1"/>
</dbReference>
<feature type="modified residue" description="4-aspartylphosphate" evidence="3">
    <location>
        <position position="623"/>
    </location>
</feature>
<dbReference type="SUPFAM" id="SSF55073">
    <property type="entry name" value="Nucleotide cyclase"/>
    <property type="match status" value="2"/>
</dbReference>
<proteinExistence type="predicted"/>
<dbReference type="PANTHER" id="PTHR33121">
    <property type="entry name" value="CYCLIC DI-GMP PHOSPHODIESTERASE PDEF"/>
    <property type="match status" value="1"/>
</dbReference>
<dbReference type="InterPro" id="IPR001633">
    <property type="entry name" value="EAL_dom"/>
</dbReference>
<dbReference type="GO" id="GO:0000160">
    <property type="term" value="P:phosphorelay signal transduction system"/>
    <property type="evidence" value="ECO:0007669"/>
    <property type="project" value="InterPro"/>
</dbReference>
<dbReference type="CDD" id="cd01948">
    <property type="entry name" value="EAL"/>
    <property type="match status" value="1"/>
</dbReference>
<protein>
    <recommendedName>
        <fullName evidence="1">Stage 0 sporulation protein A homolog</fullName>
    </recommendedName>
</protein>
<comment type="function">
    <text evidence="2">May play the central regulatory role in sporulation. It may be an element of the effector pathway responsible for the activation of sporulation genes in response to nutritional stress. Spo0A may act in concert with spo0H (a sigma factor) to control the expression of some genes that are critical to the sporulation process.</text>
</comment>
<dbReference type="SMART" id="SM00267">
    <property type="entry name" value="GGDEF"/>
    <property type="match status" value="2"/>
</dbReference>
<dbReference type="SMART" id="SM00052">
    <property type="entry name" value="EAL"/>
    <property type="match status" value="1"/>
</dbReference>
<sequence>MLFERKILVVEDNEINRAALCAILSSQYTILEAENGAQALSLLEKYREGISLILLDIVMPVMDGYTFLKHLKADHRLNSIPVIVTTSNNSEADEVAALSHGATDFITKPYRTQIILHRAASIIRLRETSALIHQIQYDRVTGVYSKEYFCQQVRDILFRNPDMKYDVLCSDIEDFKLINDTFGMAAGDRLLRQVAKLCTQRLGDHGICGRLSADQFACLLEHREDYADEMFTQSDSRINSGFGDQNVIMKYGIYTVEDREVSVEQMCDRALLAAHSIKGKYGKHFALYDDKLRGTLLRRQAITDGMETALATGQFEVYLQPKYQLRDGRLAGAEALVRWNHPEWGLQPPAEFIPIFERNGFITKLDQYVWERVCALMQEWDEKGYPRVIISVNVSRMDIYNTSLVDLLTEIVQRHGLSPSRLHLEITESAYTDTSRQLIDTLCALRRLGFVIEMDDFGSGYSSLNMLTEMPIDVLKLDMKFIQTEITRPTGQGILRFIVDLARWMKLSVVAEGVETREQLERLQNNGCDYAQGYYFAKPMPVENFVSVLTAQTPPPDLKNSRSAGSVDSMDRTLLVADEDEEYRAQVHRTFSDCFKVLEAASCEEAVKILGNHPYQISAVILDLTLQGHADILTAIQKGQCAWEIPCVATGPLDMELERSAMERGAADYAVKPHSQESLRRRVLRAMSIHTLQVQIRSLQNEACRDTMTGLLNRRGLYTIAESLRHESSAAVYLFELDDLKKFNERYGYVEGDHLILHFASLLRAHTRVDDVLVRLGGDEFLIVMRNISSIEDAHKKETAILRAYYESRYADPDSVACFAGTALWNAEEPLDEIIRRTRETMNTAKAGSKDECFSRKG</sequence>
<dbReference type="Pfam" id="PF00563">
    <property type="entry name" value="EAL"/>
    <property type="match status" value="1"/>
</dbReference>
<dbReference type="PROSITE" id="PS50887">
    <property type="entry name" value="GGDEF"/>
    <property type="match status" value="2"/>
</dbReference>
<dbReference type="InterPro" id="IPR011006">
    <property type="entry name" value="CheY-like_superfamily"/>
</dbReference>
<dbReference type="InterPro" id="IPR000160">
    <property type="entry name" value="GGDEF_dom"/>
</dbReference>
<dbReference type="SUPFAM" id="SSF52172">
    <property type="entry name" value="CheY-like"/>
    <property type="match status" value="2"/>
</dbReference>
<feature type="domain" description="GGDEF" evidence="6">
    <location>
        <begin position="728"/>
        <end position="858"/>
    </location>
</feature>
<dbReference type="STRING" id="1122155.SAMN02745158_00786"/>